<sequence>MRDAQSDINRQVISGKMREMRLAVLNTQKAVEYCPRTYRACTEGINCGFGSVTCLREMRRKTAANYFSSTSGGLWSVAQLSAMYFTLHIGSLSFDHS</sequence>
<feature type="transmembrane region" description="Helical" evidence="1">
    <location>
        <begin position="66"/>
        <end position="87"/>
    </location>
</feature>
<evidence type="ECO:0000313" key="2">
    <source>
        <dbReference type="EMBL" id="GBL75249.1"/>
    </source>
</evidence>
<protein>
    <submittedName>
        <fullName evidence="2">Uncharacterized protein</fullName>
    </submittedName>
</protein>
<dbReference type="AlphaFoldDB" id="A0A4Y2A752"/>
<gene>
    <name evidence="2" type="ORF">AVEN_61209_1</name>
</gene>
<name>A0A4Y2A752_ARAVE</name>
<comment type="caution">
    <text evidence="2">The sequence shown here is derived from an EMBL/GenBank/DDBJ whole genome shotgun (WGS) entry which is preliminary data.</text>
</comment>
<accession>A0A4Y2A752</accession>
<keyword evidence="1" id="KW-1133">Transmembrane helix</keyword>
<keyword evidence="3" id="KW-1185">Reference proteome</keyword>
<dbReference type="Proteomes" id="UP000499080">
    <property type="component" value="Unassembled WGS sequence"/>
</dbReference>
<dbReference type="EMBL" id="BGPR01230968">
    <property type="protein sequence ID" value="GBL75249.1"/>
    <property type="molecule type" value="Genomic_DNA"/>
</dbReference>
<evidence type="ECO:0000256" key="1">
    <source>
        <dbReference type="SAM" id="Phobius"/>
    </source>
</evidence>
<reference evidence="2 3" key="1">
    <citation type="journal article" date="2019" name="Sci. Rep.">
        <title>Orb-weaving spider Araneus ventricosus genome elucidates the spidroin gene catalogue.</title>
        <authorList>
            <person name="Kono N."/>
            <person name="Nakamura H."/>
            <person name="Ohtoshi R."/>
            <person name="Moran D.A.P."/>
            <person name="Shinohara A."/>
            <person name="Yoshida Y."/>
            <person name="Fujiwara M."/>
            <person name="Mori M."/>
            <person name="Tomita M."/>
            <person name="Arakawa K."/>
        </authorList>
    </citation>
    <scope>NUCLEOTIDE SEQUENCE [LARGE SCALE GENOMIC DNA]</scope>
</reference>
<organism evidence="2 3">
    <name type="scientific">Araneus ventricosus</name>
    <name type="common">Orbweaver spider</name>
    <name type="synonym">Epeira ventricosa</name>
    <dbReference type="NCBI Taxonomy" id="182803"/>
    <lineage>
        <taxon>Eukaryota</taxon>
        <taxon>Metazoa</taxon>
        <taxon>Ecdysozoa</taxon>
        <taxon>Arthropoda</taxon>
        <taxon>Chelicerata</taxon>
        <taxon>Arachnida</taxon>
        <taxon>Araneae</taxon>
        <taxon>Araneomorphae</taxon>
        <taxon>Entelegynae</taxon>
        <taxon>Araneoidea</taxon>
        <taxon>Araneidae</taxon>
        <taxon>Araneus</taxon>
    </lineage>
</organism>
<proteinExistence type="predicted"/>
<evidence type="ECO:0000313" key="3">
    <source>
        <dbReference type="Proteomes" id="UP000499080"/>
    </source>
</evidence>
<keyword evidence="1" id="KW-0472">Membrane</keyword>
<keyword evidence="1" id="KW-0812">Transmembrane</keyword>